<reference evidence="2" key="1">
    <citation type="submission" date="2021-12" db="EMBL/GenBank/DDBJ databases">
        <title>Discovery of the Pendulisporaceae a myxobacterial family with distinct sporulation behavior and unique specialized metabolism.</title>
        <authorList>
            <person name="Garcia R."/>
            <person name="Popoff A."/>
            <person name="Bader C.D."/>
            <person name="Loehr J."/>
            <person name="Walesch S."/>
            <person name="Walt C."/>
            <person name="Boldt J."/>
            <person name="Bunk B."/>
            <person name="Haeckl F.J.F.P.J."/>
            <person name="Gunesch A.P."/>
            <person name="Birkelbach J."/>
            <person name="Nuebel U."/>
            <person name="Pietschmann T."/>
            <person name="Bach T."/>
            <person name="Mueller R."/>
        </authorList>
    </citation>
    <scope>NUCLEOTIDE SEQUENCE</scope>
    <source>
        <strain evidence="2">MSr11367</strain>
    </source>
</reference>
<dbReference type="SUPFAM" id="SSF54427">
    <property type="entry name" value="NTF2-like"/>
    <property type="match status" value="1"/>
</dbReference>
<evidence type="ECO:0000313" key="3">
    <source>
        <dbReference type="Proteomes" id="UP001374803"/>
    </source>
</evidence>
<dbReference type="Proteomes" id="UP001374803">
    <property type="component" value="Chromosome"/>
</dbReference>
<dbReference type="RefSeq" id="WP_394836382.1">
    <property type="nucleotide sequence ID" value="NZ_CP089929.1"/>
</dbReference>
<dbReference type="Pfam" id="PF13577">
    <property type="entry name" value="SnoaL_4"/>
    <property type="match status" value="1"/>
</dbReference>
<dbReference type="InterPro" id="IPR032710">
    <property type="entry name" value="NTF2-like_dom_sf"/>
</dbReference>
<proteinExistence type="predicted"/>
<sequence>MRTEEPLEARLRAVEDRLAIYNLLATHPLSADTGERSLIDRIYTEDFTFDRGANLDGARGRDKMVALVERDAHRAAIAGGLAHFGNLPLVEIDGDTATATSYLALITPDVGGETRELPNHGSSKGFRIHRVLANRWSLERDANGWRIASRTVLPMDGQGPALAMLREVGQSLGA</sequence>
<keyword evidence="3" id="KW-1185">Reference proteome</keyword>
<organism evidence="2 3">
    <name type="scientific">Pendulispora rubella</name>
    <dbReference type="NCBI Taxonomy" id="2741070"/>
    <lineage>
        <taxon>Bacteria</taxon>
        <taxon>Pseudomonadati</taxon>
        <taxon>Myxococcota</taxon>
        <taxon>Myxococcia</taxon>
        <taxon>Myxococcales</taxon>
        <taxon>Sorangiineae</taxon>
        <taxon>Pendulisporaceae</taxon>
        <taxon>Pendulispora</taxon>
    </lineage>
</organism>
<gene>
    <name evidence="2" type="ORF">LVJ94_05695</name>
</gene>
<accession>A0ABZ2L738</accession>
<protein>
    <submittedName>
        <fullName evidence="2">Nuclear transport factor 2 family protein</fullName>
    </submittedName>
</protein>
<evidence type="ECO:0000313" key="2">
    <source>
        <dbReference type="EMBL" id="WXB06726.1"/>
    </source>
</evidence>
<name>A0ABZ2L738_9BACT</name>
<dbReference type="InterPro" id="IPR037401">
    <property type="entry name" value="SnoaL-like"/>
</dbReference>
<feature type="domain" description="SnoaL-like" evidence="1">
    <location>
        <begin position="13"/>
        <end position="151"/>
    </location>
</feature>
<dbReference type="EMBL" id="CP089983">
    <property type="protein sequence ID" value="WXB06726.1"/>
    <property type="molecule type" value="Genomic_DNA"/>
</dbReference>
<dbReference type="Gene3D" id="3.10.450.50">
    <property type="match status" value="1"/>
</dbReference>
<evidence type="ECO:0000259" key="1">
    <source>
        <dbReference type="Pfam" id="PF13577"/>
    </source>
</evidence>